<feature type="compositionally biased region" description="Basic and acidic residues" evidence="1">
    <location>
        <begin position="234"/>
        <end position="247"/>
    </location>
</feature>
<accession>A0A934R3B8</accession>
<evidence type="ECO:0000256" key="2">
    <source>
        <dbReference type="SAM" id="SignalP"/>
    </source>
</evidence>
<protein>
    <recommendedName>
        <fullName evidence="5">Lysozyme inhibitor LprI N-terminal domain-containing protein</fullName>
    </recommendedName>
</protein>
<evidence type="ECO:0000256" key="1">
    <source>
        <dbReference type="SAM" id="MobiDB-lite"/>
    </source>
</evidence>
<gene>
    <name evidence="3" type="ORF">JIN84_03815</name>
</gene>
<proteinExistence type="predicted"/>
<keyword evidence="2" id="KW-0732">Signal</keyword>
<dbReference type="RefSeq" id="WP_200349678.1">
    <property type="nucleotide sequence ID" value="NZ_BAABHZ010000010.1"/>
</dbReference>
<evidence type="ECO:0000313" key="4">
    <source>
        <dbReference type="Proteomes" id="UP000600139"/>
    </source>
</evidence>
<feature type="chain" id="PRO_5037919981" description="Lysozyme inhibitor LprI N-terminal domain-containing protein" evidence="2">
    <location>
        <begin position="20"/>
        <end position="484"/>
    </location>
</feature>
<dbReference type="EMBL" id="JAENIK010000004">
    <property type="protein sequence ID" value="MBK1814725.1"/>
    <property type="molecule type" value="Genomic_DNA"/>
</dbReference>
<feature type="compositionally biased region" description="Basic and acidic residues" evidence="1">
    <location>
        <begin position="192"/>
        <end position="215"/>
    </location>
</feature>
<comment type="caution">
    <text evidence="3">The sequence shown here is derived from an EMBL/GenBank/DDBJ whole genome shotgun (WGS) entry which is preliminary data.</text>
</comment>
<organism evidence="3 4">
    <name type="scientific">Luteolibacter yonseiensis</name>
    <dbReference type="NCBI Taxonomy" id="1144680"/>
    <lineage>
        <taxon>Bacteria</taxon>
        <taxon>Pseudomonadati</taxon>
        <taxon>Verrucomicrobiota</taxon>
        <taxon>Verrucomicrobiia</taxon>
        <taxon>Verrucomicrobiales</taxon>
        <taxon>Verrucomicrobiaceae</taxon>
        <taxon>Luteolibacter</taxon>
    </lineage>
</organism>
<feature type="signal peptide" evidence="2">
    <location>
        <begin position="1"/>
        <end position="19"/>
    </location>
</feature>
<reference evidence="3" key="1">
    <citation type="submission" date="2021-01" db="EMBL/GenBank/DDBJ databases">
        <title>Modified the classification status of verrucomicrobia.</title>
        <authorList>
            <person name="Feng X."/>
        </authorList>
    </citation>
    <scope>NUCLEOTIDE SEQUENCE</scope>
    <source>
        <strain evidence="3">JCM 18052</strain>
    </source>
</reference>
<dbReference type="AlphaFoldDB" id="A0A934R3B8"/>
<dbReference type="Proteomes" id="UP000600139">
    <property type="component" value="Unassembled WGS sequence"/>
</dbReference>
<feature type="region of interest" description="Disordered" evidence="1">
    <location>
        <begin position="191"/>
        <end position="259"/>
    </location>
</feature>
<keyword evidence="4" id="KW-1185">Reference proteome</keyword>
<sequence>MKIPSTIAALSAFAFCCHAGEPNPFVKRDSEKSPAPPSGDSFVSLVEHILVPADQLDAWLDKNPLAGDASALRRQAQAWVAEKTARLDHTALSTGIAGREFSNESNLERIYATEYEPADPGEWSPPTAFDTRNLGYVSGGSAGIEDGAMVLRAQTGWVEMLLPHHAWNPLAEQTRQPDDVFIPRFRSIQVSRQREDAAGNRAEPDPFIEPKERAEFPPGSDQLRFDPGKTYLVSREDNESQEPKVSPHPDTTVKPSPKDPHHLVRLIFFRGNILPPAESTKDESLEINHLSLKLVRVPHLAFSNWVQENDLLETQEHAWSAVADWEKNGSAETTVSLTTANHAGSKCVLDSHVEVIYPTEYMPGKLVPATDGKPAQREYSLACAFDTRNCGTEFSAVISPDPKGAICKFEVSQVTDCGRSVHHRIFRDGEWKTDMTMPIFAVNRWNSEARVKRGAWLLVGSGTGVDDRRKPDPEHVILAFIKLD</sequence>
<evidence type="ECO:0000313" key="3">
    <source>
        <dbReference type="EMBL" id="MBK1814725.1"/>
    </source>
</evidence>
<name>A0A934R3B8_9BACT</name>
<evidence type="ECO:0008006" key="5">
    <source>
        <dbReference type="Google" id="ProtNLM"/>
    </source>
</evidence>